<evidence type="ECO:0000256" key="3">
    <source>
        <dbReference type="ARBA" id="ARBA00006173"/>
    </source>
</evidence>
<name>A0A2G9RJ84_AQUCT</name>
<feature type="binding site" evidence="13">
    <location>
        <position position="20"/>
    </location>
    <ligand>
        <name>Zn(2+)</name>
        <dbReference type="ChEBI" id="CHEBI:29105"/>
    </ligand>
</feature>
<comment type="similarity">
    <text evidence="3">Belongs to the AspA/AstE family. Aspartoacylase subfamily.</text>
</comment>
<dbReference type="InterPro" id="IPR016708">
    <property type="entry name" value="Aspartoacylase"/>
</dbReference>
<dbReference type="InterPro" id="IPR055438">
    <property type="entry name" value="AstE_AspA_cat"/>
</dbReference>
<protein>
    <recommendedName>
        <fullName evidence="10">Aspartoacylase</fullName>
        <ecNumber evidence="9">3.5.1.15</ecNumber>
    </recommendedName>
    <alternativeName>
        <fullName evidence="11">Aminoacylase-2</fullName>
    </alternativeName>
</protein>
<comment type="subcellular location">
    <subcellularLocation>
        <location evidence="2">Cytoplasm</location>
    </subcellularLocation>
    <subcellularLocation>
        <location evidence="1">Nucleus</location>
    </subcellularLocation>
</comment>
<dbReference type="EMBL" id="KV938374">
    <property type="protein sequence ID" value="PIO27962.1"/>
    <property type="molecule type" value="Genomic_DNA"/>
</dbReference>
<evidence type="ECO:0000313" key="16">
    <source>
        <dbReference type="EMBL" id="PIO27962.1"/>
    </source>
</evidence>
<dbReference type="GO" id="GO:0019807">
    <property type="term" value="F:aspartoacylase activity"/>
    <property type="evidence" value="ECO:0007669"/>
    <property type="project" value="UniProtKB-EC"/>
</dbReference>
<evidence type="ECO:0000256" key="11">
    <source>
        <dbReference type="ARBA" id="ARBA00042829"/>
    </source>
</evidence>
<dbReference type="SUPFAM" id="SSF53187">
    <property type="entry name" value="Zn-dependent exopeptidases"/>
    <property type="match status" value="1"/>
</dbReference>
<evidence type="ECO:0000256" key="7">
    <source>
        <dbReference type="ARBA" id="ARBA00022833"/>
    </source>
</evidence>
<keyword evidence="6" id="KW-0378">Hydrolase</keyword>
<evidence type="ECO:0000313" key="17">
    <source>
        <dbReference type="Proteomes" id="UP000228934"/>
    </source>
</evidence>
<dbReference type="GO" id="GO:0005634">
    <property type="term" value="C:nucleus"/>
    <property type="evidence" value="ECO:0007669"/>
    <property type="project" value="UniProtKB-SubCell"/>
</dbReference>
<dbReference type="InterPro" id="IPR050178">
    <property type="entry name" value="AspA/AstE_fam"/>
</dbReference>
<keyword evidence="8" id="KW-0539">Nucleus</keyword>
<dbReference type="PANTHER" id="PTHR15162">
    <property type="entry name" value="ASPARTOACYLASE"/>
    <property type="match status" value="1"/>
</dbReference>
<organism evidence="16 17">
    <name type="scientific">Aquarana catesbeiana</name>
    <name type="common">American bullfrog</name>
    <name type="synonym">Rana catesbeiana</name>
    <dbReference type="NCBI Taxonomy" id="8400"/>
    <lineage>
        <taxon>Eukaryota</taxon>
        <taxon>Metazoa</taxon>
        <taxon>Chordata</taxon>
        <taxon>Craniata</taxon>
        <taxon>Vertebrata</taxon>
        <taxon>Euteleostomi</taxon>
        <taxon>Amphibia</taxon>
        <taxon>Batrachia</taxon>
        <taxon>Anura</taxon>
        <taxon>Neobatrachia</taxon>
        <taxon>Ranoidea</taxon>
        <taxon>Ranidae</taxon>
        <taxon>Aquarana</taxon>
    </lineage>
</organism>
<reference evidence="17" key="1">
    <citation type="journal article" date="2017" name="Nat. Commun.">
        <title>The North American bullfrog draft genome provides insight into hormonal regulation of long noncoding RNA.</title>
        <authorList>
            <person name="Hammond S.A."/>
            <person name="Warren R.L."/>
            <person name="Vandervalk B.P."/>
            <person name="Kucuk E."/>
            <person name="Khan H."/>
            <person name="Gibb E.A."/>
            <person name="Pandoh P."/>
            <person name="Kirk H."/>
            <person name="Zhao Y."/>
            <person name="Jones M."/>
            <person name="Mungall A.J."/>
            <person name="Coope R."/>
            <person name="Pleasance S."/>
            <person name="Moore R.A."/>
            <person name="Holt R.A."/>
            <person name="Round J.M."/>
            <person name="Ohora S."/>
            <person name="Walle B.V."/>
            <person name="Veldhoen N."/>
            <person name="Helbing C.C."/>
            <person name="Birol I."/>
        </authorList>
    </citation>
    <scope>NUCLEOTIDE SEQUENCE [LARGE SCALE GENOMIC DNA]</scope>
</reference>
<dbReference type="Pfam" id="PF04952">
    <property type="entry name" value="AstE_AspA_hybrid"/>
    <property type="match status" value="1"/>
</dbReference>
<keyword evidence="17" id="KW-1185">Reference proteome</keyword>
<dbReference type="GO" id="GO:0005829">
    <property type="term" value="C:cytosol"/>
    <property type="evidence" value="ECO:0007669"/>
    <property type="project" value="TreeGrafter"/>
</dbReference>
<evidence type="ECO:0000259" key="14">
    <source>
        <dbReference type="Pfam" id="PF04952"/>
    </source>
</evidence>
<keyword evidence="5 13" id="KW-0479">Metal-binding</keyword>
<sequence length="270" mass="30593">MAVSSGVSAIRRVAIFGGTHGNELTGVFLVKHWLEHEGEITRSGMEVRPFIANPKAVEKCVRYVDTDLNRVFDNQSLRRPADIECAGPTGEHVPTIPHAQTNIQVHWFAQPSRLATVYMRKAVGKWLKLKLKGIEVGPQPQGVIRADILEKMRRMVIYALNFMQEFNEGSEFPPCSIEVFKVLEKTSYPRNENGELAAIIHENLQDQDWRALNPGDPMFITMDGKIIPYEGEHTVYPTFVNEAAYYEKNEAFFKTQKITLSAQSVRCKSI</sequence>
<gene>
    <name evidence="16" type="ORF">AB205_0127000</name>
</gene>
<dbReference type="EC" id="3.5.1.15" evidence="9"/>
<feature type="active site" description="Proton donor/acceptor" evidence="12">
    <location>
        <position position="135"/>
    </location>
</feature>
<feature type="domain" description="Succinylglutamate desuccinylase/Aspartoacylase catalytic" evidence="15">
    <location>
        <begin position="10"/>
        <end position="80"/>
    </location>
</feature>
<feature type="binding site" evidence="13">
    <location>
        <position position="23"/>
    </location>
    <ligand>
        <name>Zn(2+)</name>
        <dbReference type="ChEBI" id="CHEBI:29105"/>
    </ligand>
</feature>
<dbReference type="PANTHER" id="PTHR15162:SF9">
    <property type="entry name" value="ASPARTOACYLASE"/>
    <property type="match status" value="1"/>
</dbReference>
<evidence type="ECO:0000256" key="5">
    <source>
        <dbReference type="ARBA" id="ARBA00022723"/>
    </source>
</evidence>
<dbReference type="AlphaFoldDB" id="A0A2G9RJ84"/>
<evidence type="ECO:0000256" key="2">
    <source>
        <dbReference type="ARBA" id="ARBA00004496"/>
    </source>
</evidence>
<proteinExistence type="inferred from homology"/>
<dbReference type="Proteomes" id="UP000228934">
    <property type="component" value="Unassembled WGS sequence"/>
</dbReference>
<evidence type="ECO:0000256" key="9">
    <source>
        <dbReference type="ARBA" id="ARBA00039016"/>
    </source>
</evidence>
<dbReference type="InterPro" id="IPR007036">
    <property type="entry name" value="Aste_AspA_hybrid_dom"/>
</dbReference>
<evidence type="ECO:0000256" key="1">
    <source>
        <dbReference type="ARBA" id="ARBA00004123"/>
    </source>
</evidence>
<dbReference type="Gene3D" id="3.40.630.10">
    <property type="entry name" value="Zn peptidases"/>
    <property type="match status" value="2"/>
</dbReference>
<dbReference type="OrthoDB" id="8300214at2759"/>
<dbReference type="Pfam" id="PF24827">
    <property type="entry name" value="AstE_AspA_cat"/>
    <property type="match status" value="1"/>
</dbReference>
<accession>A0A2G9RJ84</accession>
<evidence type="ECO:0000256" key="4">
    <source>
        <dbReference type="ARBA" id="ARBA00022490"/>
    </source>
</evidence>
<dbReference type="GO" id="GO:0046872">
    <property type="term" value="F:metal ion binding"/>
    <property type="evidence" value="ECO:0007669"/>
    <property type="project" value="UniProtKB-KW"/>
</dbReference>
<evidence type="ECO:0000256" key="10">
    <source>
        <dbReference type="ARBA" id="ARBA00040105"/>
    </source>
</evidence>
<feature type="binding site" evidence="13">
    <location>
        <position position="92"/>
    </location>
    <ligand>
        <name>Zn(2+)</name>
        <dbReference type="ChEBI" id="CHEBI:29105"/>
    </ligand>
</feature>
<keyword evidence="7 13" id="KW-0862">Zinc</keyword>
<dbReference type="PIRSF" id="PIRSF018001">
    <property type="entry name" value="Aspartoacylase"/>
    <property type="match status" value="1"/>
</dbReference>
<evidence type="ECO:0000256" key="6">
    <source>
        <dbReference type="ARBA" id="ARBA00022801"/>
    </source>
</evidence>
<feature type="domain" description="AstE/AspA barrel-sandwich hybrid" evidence="14">
    <location>
        <begin position="176"/>
        <end position="257"/>
    </location>
</feature>
<evidence type="ECO:0000259" key="15">
    <source>
        <dbReference type="Pfam" id="PF24827"/>
    </source>
</evidence>
<evidence type="ECO:0000256" key="13">
    <source>
        <dbReference type="PIRSR" id="PIRSR018001-3"/>
    </source>
</evidence>
<evidence type="ECO:0000256" key="12">
    <source>
        <dbReference type="PIRSR" id="PIRSR018001-1"/>
    </source>
</evidence>
<dbReference type="GO" id="GO:0016788">
    <property type="term" value="F:hydrolase activity, acting on ester bonds"/>
    <property type="evidence" value="ECO:0007669"/>
    <property type="project" value="InterPro"/>
</dbReference>
<evidence type="ECO:0000256" key="8">
    <source>
        <dbReference type="ARBA" id="ARBA00023242"/>
    </source>
</evidence>
<keyword evidence="4" id="KW-0963">Cytoplasm</keyword>
<comment type="cofactor">
    <cofactor evidence="13">
        <name>Zn(2+)</name>
        <dbReference type="ChEBI" id="CHEBI:29105"/>
    </cofactor>
    <text evidence="13">Binds 1 zinc ion per subunit.</text>
</comment>